<protein>
    <submittedName>
        <fullName evidence="2">Anthranilate synthase component I family protein</fullName>
    </submittedName>
</protein>
<dbReference type="Proteomes" id="UP000739180">
    <property type="component" value="Unassembled WGS sequence"/>
</dbReference>
<evidence type="ECO:0000313" key="2">
    <source>
        <dbReference type="EMBL" id="TMW13852.1"/>
    </source>
</evidence>
<keyword evidence="3" id="KW-1185">Reference proteome</keyword>
<dbReference type="InterPro" id="IPR019999">
    <property type="entry name" value="Anth_synth_I-like"/>
</dbReference>
<organism evidence="2 3">
    <name type="scientific">Alloalcanivorax gelatiniphagus</name>
    <dbReference type="NCBI Taxonomy" id="1194167"/>
    <lineage>
        <taxon>Bacteria</taxon>
        <taxon>Pseudomonadati</taxon>
        <taxon>Pseudomonadota</taxon>
        <taxon>Gammaproteobacteria</taxon>
        <taxon>Oceanospirillales</taxon>
        <taxon>Alcanivoracaceae</taxon>
        <taxon>Alloalcanivorax</taxon>
    </lineage>
</organism>
<evidence type="ECO:0000313" key="3">
    <source>
        <dbReference type="Proteomes" id="UP000739180"/>
    </source>
</evidence>
<dbReference type="PRINTS" id="PR00095">
    <property type="entry name" value="ANTSNTHASEI"/>
</dbReference>
<proteinExistence type="predicted"/>
<dbReference type="InterPro" id="IPR015890">
    <property type="entry name" value="Chorismate_C"/>
</dbReference>
<evidence type="ECO:0000259" key="1">
    <source>
        <dbReference type="Pfam" id="PF00425"/>
    </source>
</evidence>
<reference evidence="2 3" key="1">
    <citation type="submission" date="2019-05" db="EMBL/GenBank/DDBJ databases">
        <title>Genome of Alcanivorax gelatiniphagus, an oil degrading marine bacteria.</title>
        <authorList>
            <person name="Kwon K.K."/>
        </authorList>
    </citation>
    <scope>NUCLEOTIDE SEQUENCE [LARGE SCALE GENOMIC DNA]</scope>
    <source>
        <strain evidence="2 3">MEBiC 08158</strain>
    </source>
</reference>
<dbReference type="Gene3D" id="3.60.120.10">
    <property type="entry name" value="Anthranilate synthase"/>
    <property type="match status" value="1"/>
</dbReference>
<accession>A0ABY2XN73</accession>
<name>A0ABY2XN73_9GAMM</name>
<dbReference type="PANTHER" id="PTHR11236:SF50">
    <property type="entry name" value="AMINODEOXYCHORISMATE SYNTHASE COMPONENT 1"/>
    <property type="match status" value="1"/>
</dbReference>
<dbReference type="Pfam" id="PF00425">
    <property type="entry name" value="Chorismate_bind"/>
    <property type="match status" value="1"/>
</dbReference>
<feature type="domain" description="Chorismate-utilising enzyme C-terminal" evidence="1">
    <location>
        <begin position="90"/>
        <end position="343"/>
    </location>
</feature>
<comment type="caution">
    <text evidence="2">The sequence shown here is derived from an EMBL/GenBank/DDBJ whole genome shotgun (WGS) entry which is preliminary data.</text>
</comment>
<dbReference type="PANTHER" id="PTHR11236">
    <property type="entry name" value="AMINOBENZOATE/ANTHRANILATE SYNTHASE"/>
    <property type="match status" value="1"/>
</dbReference>
<dbReference type="SUPFAM" id="SSF56322">
    <property type="entry name" value="ADC synthase"/>
    <property type="match status" value="1"/>
</dbReference>
<dbReference type="EMBL" id="VCQT01000021">
    <property type="protein sequence ID" value="TMW13852.1"/>
    <property type="molecule type" value="Genomic_DNA"/>
</dbReference>
<gene>
    <name evidence="2" type="ORF">FGS76_05440</name>
</gene>
<dbReference type="InterPro" id="IPR005801">
    <property type="entry name" value="ADC_synthase"/>
</dbReference>
<sequence length="355" mass="39209">MALGAPARTLRARGAAALRALPDRLEQALADDCVFACGLIPYDAGLALHGLADNDAEAVVHLFRAPPRPHRPAAPAPFSLTAPFQPQQDAHQYRRALCRIRDYLSAGDCYQVNYAQRFQARWRGCPLAAFERLLAAHPAPHAGYFRDRDEAVFGVSPERFLSIRDGVVRTEPIKGSRPRGANDEEDRALGEALRRHPKDRAENLMIVDLLRNDLGEFCEAGSIHVDPLFELRRFSNVQHLVSTISGTLRPGVAPLAALLSAFPGGSITGAPKKRAMEIIQELEPHPRGAYCGSLFWQDRNGHFDSNILIRTLQTDGDALYCHGGGGIVYDSKPEEEYEESWFKVRKLMEALGTTP</sequence>